<evidence type="ECO:0000256" key="2">
    <source>
        <dbReference type="ARBA" id="ARBA00022676"/>
    </source>
</evidence>
<reference key="1">
    <citation type="submission" date="2010-11" db="EMBL/GenBank/DDBJ databases">
        <title>The complete genome of Leadbetterella byssophila DSM 17132.</title>
        <authorList>
            <consortium name="US DOE Joint Genome Institute (JGI-PGF)"/>
            <person name="Lucas S."/>
            <person name="Copeland A."/>
            <person name="Lapidus A."/>
            <person name="Glavina del Rio T."/>
            <person name="Dalin E."/>
            <person name="Tice H."/>
            <person name="Bruce D."/>
            <person name="Goodwin L."/>
            <person name="Pitluck S."/>
            <person name="Kyrpides N."/>
            <person name="Mavromatis K."/>
            <person name="Ivanova N."/>
            <person name="Teshima H."/>
            <person name="Brettin T."/>
            <person name="Detter J.C."/>
            <person name="Han C."/>
            <person name="Tapia R."/>
            <person name="Land M."/>
            <person name="Hauser L."/>
            <person name="Markowitz V."/>
            <person name="Cheng J.-F."/>
            <person name="Hugenholtz P."/>
            <person name="Woyke T."/>
            <person name="Wu D."/>
            <person name="Tindall B."/>
            <person name="Pomrenke H.G."/>
            <person name="Brambilla E."/>
            <person name="Klenk H.-P."/>
            <person name="Eisen J.A."/>
        </authorList>
    </citation>
    <scope>NUCLEOTIDE SEQUENCE [LARGE SCALE GENOMIC DNA]</scope>
    <source>
        <strain>DSM 17132</strain>
    </source>
</reference>
<dbReference type="PANTHER" id="PTHR48090:SF3">
    <property type="entry name" value="UNDECAPRENYL-PHOSPHATE 4-DEOXY-4-FORMAMIDO-L-ARABINOSE TRANSFERASE"/>
    <property type="match status" value="1"/>
</dbReference>
<dbReference type="Pfam" id="PF00535">
    <property type="entry name" value="Glycos_transf_2"/>
    <property type="match status" value="1"/>
</dbReference>
<evidence type="ECO:0000259" key="9">
    <source>
        <dbReference type="Pfam" id="PF00535"/>
    </source>
</evidence>
<evidence type="ECO:0000256" key="1">
    <source>
        <dbReference type="ARBA" id="ARBA00022475"/>
    </source>
</evidence>
<feature type="domain" description="Glycosyltransferase 2-like" evidence="9">
    <location>
        <begin position="5"/>
        <end position="166"/>
    </location>
</feature>
<dbReference type="HOGENOM" id="CLU_033536_0_0_10"/>
<dbReference type="SUPFAM" id="SSF53448">
    <property type="entry name" value="Nucleotide-diphospho-sugar transferases"/>
    <property type="match status" value="1"/>
</dbReference>
<keyword evidence="6 8" id="KW-1133">Transmembrane helix</keyword>
<organism evidence="10 11">
    <name type="scientific">Leadbetterella byssophila (strain DSM 17132 / JCM 16389 / KACC 11308 / NBRC 106382 / 4M15)</name>
    <dbReference type="NCBI Taxonomy" id="649349"/>
    <lineage>
        <taxon>Bacteria</taxon>
        <taxon>Pseudomonadati</taxon>
        <taxon>Bacteroidota</taxon>
        <taxon>Cytophagia</taxon>
        <taxon>Cytophagales</taxon>
        <taxon>Leadbetterellaceae</taxon>
        <taxon>Leadbetterella</taxon>
    </lineage>
</organism>
<dbReference type="InterPro" id="IPR050256">
    <property type="entry name" value="Glycosyltransferase_2"/>
</dbReference>
<evidence type="ECO:0000256" key="6">
    <source>
        <dbReference type="ARBA" id="ARBA00022989"/>
    </source>
</evidence>
<dbReference type="CAZy" id="GT2">
    <property type="family name" value="Glycosyltransferase Family 2"/>
</dbReference>
<keyword evidence="3 10" id="KW-0808">Transferase</keyword>
<keyword evidence="4 8" id="KW-0812">Transmembrane</keyword>
<evidence type="ECO:0000256" key="7">
    <source>
        <dbReference type="ARBA" id="ARBA00023136"/>
    </source>
</evidence>
<sequence length="299" mass="33916">MCQLSIIIPVYNGASSITSLVEILQKELNSYSFEIILVNDGSKDNSAEKCKSLATDHSEITFINLRKNFGEFNAVMCGLNYVNGDYAVIIDDDFQNPPSEIIKLYQKAQEEDYDVVYSYYEDKQHHWMRNFGSKVINLLTTYLLKKPKDLYLSSFKLIKKDVVEEIIKCKTPHPYIDGLIFQVTNHVGKQKVVHLERKEGHSNYTVSKLLSLTLTILFGYSLIPLRLTLLAGLLSIIFSLSYMILYALNIISTWGSPIIIFMCGVILCALSLVGEYVGKGFLMHSGKPQFVIRSVVKKQ</sequence>
<gene>
    <name evidence="10" type="ordered locus">Lbys_0623</name>
</gene>
<dbReference type="KEGG" id="lby:Lbys_0623"/>
<evidence type="ECO:0000256" key="5">
    <source>
        <dbReference type="ARBA" id="ARBA00022985"/>
    </source>
</evidence>
<dbReference type="RefSeq" id="WP_013407437.1">
    <property type="nucleotide sequence ID" value="NC_014655.1"/>
</dbReference>
<evidence type="ECO:0000313" key="10">
    <source>
        <dbReference type="EMBL" id="ADQ16385.1"/>
    </source>
</evidence>
<keyword evidence="11" id="KW-1185">Reference proteome</keyword>
<name>E4RYM3_LEAB4</name>
<accession>E4RYM3</accession>
<feature type="transmembrane region" description="Helical" evidence="8">
    <location>
        <begin position="258"/>
        <end position="277"/>
    </location>
</feature>
<dbReference type="Gene3D" id="3.90.550.10">
    <property type="entry name" value="Spore Coat Polysaccharide Biosynthesis Protein SpsA, Chain A"/>
    <property type="match status" value="1"/>
</dbReference>
<dbReference type="GO" id="GO:0099621">
    <property type="term" value="F:undecaprenyl-phosphate 4-deoxy-4-formamido-L-arabinose transferase activity"/>
    <property type="evidence" value="ECO:0007669"/>
    <property type="project" value="TreeGrafter"/>
</dbReference>
<dbReference type="EMBL" id="CP002305">
    <property type="protein sequence ID" value="ADQ16385.1"/>
    <property type="molecule type" value="Genomic_DNA"/>
</dbReference>
<dbReference type="InterPro" id="IPR029044">
    <property type="entry name" value="Nucleotide-diphossugar_trans"/>
</dbReference>
<keyword evidence="5" id="KW-0448">Lipopolysaccharide biosynthesis</keyword>
<keyword evidence="7 8" id="KW-0472">Membrane</keyword>
<keyword evidence="2" id="KW-0328">Glycosyltransferase</keyword>
<dbReference type="eggNOG" id="COG1216">
    <property type="taxonomic scope" value="Bacteria"/>
</dbReference>
<evidence type="ECO:0000256" key="4">
    <source>
        <dbReference type="ARBA" id="ARBA00022692"/>
    </source>
</evidence>
<feature type="transmembrane region" description="Helical" evidence="8">
    <location>
        <begin position="230"/>
        <end position="252"/>
    </location>
</feature>
<keyword evidence="1" id="KW-1003">Cell membrane</keyword>
<dbReference type="CDD" id="cd04187">
    <property type="entry name" value="DPM1_like_bac"/>
    <property type="match status" value="1"/>
</dbReference>
<evidence type="ECO:0000313" key="11">
    <source>
        <dbReference type="Proteomes" id="UP000007435"/>
    </source>
</evidence>
<dbReference type="OrthoDB" id="9807778at2"/>
<evidence type="ECO:0000256" key="3">
    <source>
        <dbReference type="ARBA" id="ARBA00022679"/>
    </source>
</evidence>
<reference evidence="10 11" key="2">
    <citation type="journal article" date="2011" name="Stand. Genomic Sci.">
        <title>Complete genome sequence of Leadbetterella byssophila type strain (4M15).</title>
        <authorList>
            <person name="Abt B."/>
            <person name="Teshima H."/>
            <person name="Lucas S."/>
            <person name="Lapidus A."/>
            <person name="Del Rio T.G."/>
            <person name="Nolan M."/>
            <person name="Tice H."/>
            <person name="Cheng J.F."/>
            <person name="Pitluck S."/>
            <person name="Liolios K."/>
            <person name="Pagani I."/>
            <person name="Ivanova N."/>
            <person name="Mavromatis K."/>
            <person name="Pati A."/>
            <person name="Tapia R."/>
            <person name="Han C."/>
            <person name="Goodwin L."/>
            <person name="Chen A."/>
            <person name="Palaniappan K."/>
            <person name="Land M."/>
            <person name="Hauser L."/>
            <person name="Chang Y.J."/>
            <person name="Jeffries C.D."/>
            <person name="Rohde M."/>
            <person name="Goker M."/>
            <person name="Tindall B.J."/>
            <person name="Detter J.C."/>
            <person name="Woyke T."/>
            <person name="Bristow J."/>
            <person name="Eisen J.A."/>
            <person name="Markowitz V."/>
            <person name="Hugenholtz P."/>
            <person name="Klenk H.P."/>
            <person name="Kyrpides N.C."/>
        </authorList>
    </citation>
    <scope>NUCLEOTIDE SEQUENCE [LARGE SCALE GENOMIC DNA]</scope>
    <source>
        <strain evidence="11">DSM 17132 / JCM 16389 / KACC 11308 / NBRC 106382 / 4M15</strain>
    </source>
</reference>
<dbReference type="STRING" id="649349.Lbys_0623"/>
<protein>
    <submittedName>
        <fullName evidence="10">Glycosyl transferase family 2</fullName>
    </submittedName>
</protein>
<dbReference type="PANTHER" id="PTHR48090">
    <property type="entry name" value="UNDECAPRENYL-PHOSPHATE 4-DEOXY-4-FORMAMIDO-L-ARABINOSE TRANSFERASE-RELATED"/>
    <property type="match status" value="1"/>
</dbReference>
<proteinExistence type="predicted"/>
<dbReference type="AlphaFoldDB" id="E4RYM3"/>
<dbReference type="GO" id="GO:0005886">
    <property type="term" value="C:plasma membrane"/>
    <property type="evidence" value="ECO:0007669"/>
    <property type="project" value="TreeGrafter"/>
</dbReference>
<evidence type="ECO:0000256" key="8">
    <source>
        <dbReference type="SAM" id="Phobius"/>
    </source>
</evidence>
<dbReference type="InterPro" id="IPR001173">
    <property type="entry name" value="Glyco_trans_2-like"/>
</dbReference>
<dbReference type="GO" id="GO:0009103">
    <property type="term" value="P:lipopolysaccharide biosynthetic process"/>
    <property type="evidence" value="ECO:0007669"/>
    <property type="project" value="UniProtKB-KW"/>
</dbReference>
<dbReference type="Proteomes" id="UP000007435">
    <property type="component" value="Chromosome"/>
</dbReference>